<dbReference type="Proteomes" id="UP000499080">
    <property type="component" value="Unassembled WGS sequence"/>
</dbReference>
<gene>
    <name evidence="1" type="ORF">AVEN_120566_1</name>
</gene>
<evidence type="ECO:0000313" key="2">
    <source>
        <dbReference type="Proteomes" id="UP000499080"/>
    </source>
</evidence>
<accession>A0A4Y2H9K8</accession>
<evidence type="ECO:0000313" key="1">
    <source>
        <dbReference type="EMBL" id="GBM61716.1"/>
    </source>
</evidence>
<reference evidence="1 2" key="1">
    <citation type="journal article" date="2019" name="Sci. Rep.">
        <title>Orb-weaving spider Araneus ventricosus genome elucidates the spidroin gene catalogue.</title>
        <authorList>
            <person name="Kono N."/>
            <person name="Nakamura H."/>
            <person name="Ohtoshi R."/>
            <person name="Moran D.A.P."/>
            <person name="Shinohara A."/>
            <person name="Yoshida Y."/>
            <person name="Fujiwara M."/>
            <person name="Mori M."/>
            <person name="Tomita M."/>
            <person name="Arakawa K."/>
        </authorList>
    </citation>
    <scope>NUCLEOTIDE SEQUENCE [LARGE SCALE GENOMIC DNA]</scope>
</reference>
<proteinExistence type="predicted"/>
<protein>
    <submittedName>
        <fullName evidence="1">Uncharacterized protein</fullName>
    </submittedName>
</protein>
<sequence length="120" mass="13383">MLVVLKGSFGNFSISSLTGNLTPLPFTRHLIPADNLKFSNYTTYRSDRLAHRGGYTREVIRNCINHNPTPISTTSFENTSVSIGMNDSKALTLSSIYLPRHCKINTSEHGEMRRGHQIGC</sequence>
<comment type="caution">
    <text evidence="1">The sequence shown here is derived from an EMBL/GenBank/DDBJ whole genome shotgun (WGS) entry which is preliminary data.</text>
</comment>
<organism evidence="1 2">
    <name type="scientific">Araneus ventricosus</name>
    <name type="common">Orbweaver spider</name>
    <name type="synonym">Epeira ventricosa</name>
    <dbReference type="NCBI Taxonomy" id="182803"/>
    <lineage>
        <taxon>Eukaryota</taxon>
        <taxon>Metazoa</taxon>
        <taxon>Ecdysozoa</taxon>
        <taxon>Arthropoda</taxon>
        <taxon>Chelicerata</taxon>
        <taxon>Arachnida</taxon>
        <taxon>Araneae</taxon>
        <taxon>Araneomorphae</taxon>
        <taxon>Entelegynae</taxon>
        <taxon>Araneoidea</taxon>
        <taxon>Araneidae</taxon>
        <taxon>Araneus</taxon>
    </lineage>
</organism>
<dbReference type="EMBL" id="BGPR01001781">
    <property type="protein sequence ID" value="GBM61716.1"/>
    <property type="molecule type" value="Genomic_DNA"/>
</dbReference>
<keyword evidence="2" id="KW-1185">Reference proteome</keyword>
<dbReference type="OrthoDB" id="6436798at2759"/>
<dbReference type="AlphaFoldDB" id="A0A4Y2H9K8"/>
<name>A0A4Y2H9K8_ARAVE</name>